<dbReference type="EMBL" id="LXQA010603416">
    <property type="protein sequence ID" value="MCI61646.1"/>
    <property type="molecule type" value="Genomic_DNA"/>
</dbReference>
<evidence type="ECO:0000259" key="2">
    <source>
        <dbReference type="PROSITE" id="PS50158"/>
    </source>
</evidence>
<comment type="caution">
    <text evidence="3">The sequence shown here is derived from an EMBL/GenBank/DDBJ whole genome shotgun (WGS) entry which is preliminary data.</text>
</comment>
<proteinExistence type="predicted"/>
<dbReference type="AlphaFoldDB" id="A0A392TNC8"/>
<evidence type="ECO:0000313" key="3">
    <source>
        <dbReference type="EMBL" id="MCI61646.1"/>
    </source>
</evidence>
<feature type="domain" description="CCHC-type" evidence="2">
    <location>
        <begin position="36"/>
        <end position="51"/>
    </location>
</feature>
<dbReference type="Pfam" id="PF00098">
    <property type="entry name" value="zf-CCHC"/>
    <property type="match status" value="2"/>
</dbReference>
<dbReference type="GO" id="GO:0008270">
    <property type="term" value="F:zinc ion binding"/>
    <property type="evidence" value="ECO:0007669"/>
    <property type="project" value="UniProtKB-KW"/>
</dbReference>
<keyword evidence="1" id="KW-0863">Zinc-finger</keyword>
<feature type="non-terminal residue" evidence="3">
    <location>
        <position position="73"/>
    </location>
</feature>
<accession>A0A392TNC8</accession>
<dbReference type="InterPro" id="IPR001878">
    <property type="entry name" value="Znf_CCHC"/>
</dbReference>
<name>A0A392TNC8_9FABA</name>
<dbReference type="GO" id="GO:0003676">
    <property type="term" value="F:nucleic acid binding"/>
    <property type="evidence" value="ECO:0007669"/>
    <property type="project" value="InterPro"/>
</dbReference>
<evidence type="ECO:0000313" key="4">
    <source>
        <dbReference type="Proteomes" id="UP000265520"/>
    </source>
</evidence>
<feature type="domain" description="CCHC-type" evidence="2">
    <location>
        <begin position="16"/>
        <end position="30"/>
    </location>
</feature>
<sequence length="73" mass="7943">MIGHRSFECRKGKDVCFRCGKGGHKAFECKVTAVTCFNCGEDGHKSPKCKKPKKTVGKVFALDGEGADHVDNL</sequence>
<dbReference type="PROSITE" id="PS50158">
    <property type="entry name" value="ZF_CCHC"/>
    <property type="match status" value="2"/>
</dbReference>
<dbReference type="InterPro" id="IPR036875">
    <property type="entry name" value="Znf_CCHC_sf"/>
</dbReference>
<dbReference type="SUPFAM" id="SSF57756">
    <property type="entry name" value="Retrovirus zinc finger-like domains"/>
    <property type="match status" value="2"/>
</dbReference>
<evidence type="ECO:0000256" key="1">
    <source>
        <dbReference type="PROSITE-ProRule" id="PRU00047"/>
    </source>
</evidence>
<organism evidence="3 4">
    <name type="scientific">Trifolium medium</name>
    <dbReference type="NCBI Taxonomy" id="97028"/>
    <lineage>
        <taxon>Eukaryota</taxon>
        <taxon>Viridiplantae</taxon>
        <taxon>Streptophyta</taxon>
        <taxon>Embryophyta</taxon>
        <taxon>Tracheophyta</taxon>
        <taxon>Spermatophyta</taxon>
        <taxon>Magnoliopsida</taxon>
        <taxon>eudicotyledons</taxon>
        <taxon>Gunneridae</taxon>
        <taxon>Pentapetalae</taxon>
        <taxon>rosids</taxon>
        <taxon>fabids</taxon>
        <taxon>Fabales</taxon>
        <taxon>Fabaceae</taxon>
        <taxon>Papilionoideae</taxon>
        <taxon>50 kb inversion clade</taxon>
        <taxon>NPAAA clade</taxon>
        <taxon>Hologalegina</taxon>
        <taxon>IRL clade</taxon>
        <taxon>Trifolieae</taxon>
        <taxon>Trifolium</taxon>
    </lineage>
</organism>
<dbReference type="Proteomes" id="UP000265520">
    <property type="component" value="Unassembled WGS sequence"/>
</dbReference>
<keyword evidence="1" id="KW-0479">Metal-binding</keyword>
<dbReference type="Gene3D" id="4.10.60.10">
    <property type="entry name" value="Zinc finger, CCHC-type"/>
    <property type="match status" value="2"/>
</dbReference>
<dbReference type="SMART" id="SM00343">
    <property type="entry name" value="ZnF_C2HC"/>
    <property type="match status" value="2"/>
</dbReference>
<keyword evidence="4" id="KW-1185">Reference proteome</keyword>
<keyword evidence="1" id="KW-0862">Zinc</keyword>
<reference evidence="3 4" key="1">
    <citation type="journal article" date="2018" name="Front. Plant Sci.">
        <title>Red Clover (Trifolium pratense) and Zigzag Clover (T. medium) - A Picture of Genomic Similarities and Differences.</title>
        <authorList>
            <person name="Dluhosova J."/>
            <person name="Istvanek J."/>
            <person name="Nedelnik J."/>
            <person name="Repkova J."/>
        </authorList>
    </citation>
    <scope>NUCLEOTIDE SEQUENCE [LARGE SCALE GENOMIC DNA]</scope>
    <source>
        <strain evidence="4">cv. 10/8</strain>
        <tissue evidence="3">Leaf</tissue>
    </source>
</reference>
<protein>
    <submittedName>
        <fullName evidence="3">Cellular nucleic acid-binding protein</fullName>
    </submittedName>
</protein>